<dbReference type="Proteomes" id="UP000010931">
    <property type="component" value="Unassembled WGS sequence"/>
</dbReference>
<dbReference type="GeneID" id="97406210"/>
<feature type="domain" description="Helix-turn-helix" evidence="1">
    <location>
        <begin position="5"/>
        <end position="52"/>
    </location>
</feature>
<accession>L7FIP8</accession>
<dbReference type="AlphaFoldDB" id="L7FIP8"/>
<reference evidence="2 3" key="1">
    <citation type="journal article" date="2011" name="Plasmid">
        <title>Streptomyces turgidiscabies Car8 contains a modular pathogenicity island that shares virulence genes with other actinobacterial plant pathogens.</title>
        <authorList>
            <person name="Huguet-Tapia J.C."/>
            <person name="Badger J.H."/>
            <person name="Loria R."/>
            <person name="Pettis G.S."/>
        </authorList>
    </citation>
    <scope>NUCLEOTIDE SEQUENCE [LARGE SCALE GENOMIC DNA]</scope>
    <source>
        <strain evidence="2 3">Car8</strain>
    </source>
</reference>
<keyword evidence="3" id="KW-1185">Reference proteome</keyword>
<sequence length="199" mass="21177">MTDITTSIAAEELGVSANTFKKLVAAGLLPDVRRRGNRTVVPAADVRALARRDAVDLEALGGAELPVLRVGPAEPVPQDPERAWIGYAARLAPEDMYEALRGWWRCDPERVLSAGVLAVTVGPYVVAVLTGFRGAESDGTGRHRFSARLAGFTSDLVTPVQVVRADVPGADEARRLLGRRLDSESGGPVAYVRHPSGEG</sequence>
<evidence type="ECO:0000313" key="2">
    <source>
        <dbReference type="EMBL" id="ELP71258.1"/>
    </source>
</evidence>
<dbReference type="InterPro" id="IPR041657">
    <property type="entry name" value="HTH_17"/>
</dbReference>
<comment type="caution">
    <text evidence="2">The sequence shown here is derived from an EMBL/GenBank/DDBJ whole genome shotgun (WGS) entry which is preliminary data.</text>
</comment>
<proteinExistence type="predicted"/>
<name>L7FIP8_STRT8</name>
<gene>
    <name evidence="2" type="ORF">STRTUCAR8_04800</name>
</gene>
<evidence type="ECO:0000259" key="1">
    <source>
        <dbReference type="Pfam" id="PF12728"/>
    </source>
</evidence>
<dbReference type="RefSeq" id="WP_006373416.1">
    <property type="nucleotide sequence ID" value="NZ_AEJB01000012.1"/>
</dbReference>
<evidence type="ECO:0000313" key="3">
    <source>
        <dbReference type="Proteomes" id="UP000010931"/>
    </source>
</evidence>
<dbReference type="EMBL" id="AEJB01000012">
    <property type="protein sequence ID" value="ELP71258.1"/>
    <property type="molecule type" value="Genomic_DNA"/>
</dbReference>
<dbReference type="Pfam" id="PF12728">
    <property type="entry name" value="HTH_17"/>
    <property type="match status" value="1"/>
</dbReference>
<organism evidence="2 3">
    <name type="scientific">Streptomyces turgidiscabies (strain Car8)</name>
    <dbReference type="NCBI Taxonomy" id="698760"/>
    <lineage>
        <taxon>Bacteria</taxon>
        <taxon>Bacillati</taxon>
        <taxon>Actinomycetota</taxon>
        <taxon>Actinomycetes</taxon>
        <taxon>Kitasatosporales</taxon>
        <taxon>Streptomycetaceae</taxon>
        <taxon>Streptomyces</taxon>
    </lineage>
</organism>
<protein>
    <submittedName>
        <fullName evidence="2">Transcriptional regulator, MerR family</fullName>
    </submittedName>
</protein>
<dbReference type="PATRIC" id="fig|698760.3.peg.122"/>